<dbReference type="AlphaFoldDB" id="A0AAF0YCG5"/>
<dbReference type="CDD" id="cd02440">
    <property type="entry name" value="AdoMet_MTases"/>
    <property type="match status" value="1"/>
</dbReference>
<evidence type="ECO:0000313" key="4">
    <source>
        <dbReference type="Proteomes" id="UP000827549"/>
    </source>
</evidence>
<evidence type="ECO:0000313" key="3">
    <source>
        <dbReference type="EMBL" id="WOO81931.1"/>
    </source>
</evidence>
<evidence type="ECO:0008006" key="5">
    <source>
        <dbReference type="Google" id="ProtNLM"/>
    </source>
</evidence>
<protein>
    <recommendedName>
        <fullName evidence="5">Methyltransferase type 11 domain-containing protein</fullName>
    </recommendedName>
</protein>
<feature type="region of interest" description="Disordered" evidence="2">
    <location>
        <begin position="153"/>
        <end position="175"/>
    </location>
</feature>
<dbReference type="Pfam" id="PF13489">
    <property type="entry name" value="Methyltransf_23"/>
    <property type="match status" value="1"/>
</dbReference>
<sequence>MSNNPQYSALHALIDQERGGEAPQPAKVVGDAEEEVVLAAPAHAHSHGHGHGHGHGGDAWNGEEYLARPGLKEAAKASAETVTYALAESGLDEESLKKKSLLEIGAGVGSVTTHFAKQFEHVHAIDTSANMLLTFATQPVSVRSNVTHTLHALGKDSPGAFARGLPQPSPTEEDPRRWVLPHRERFDVAVANLVVHHVDDLDAFFAGAVGILRDGGRLVVTEFGTTEDGRDPAKEARDEKAAAEGKGPADTVNGPGLFHHAFSPEQLTALFEKYGLVDVKAGRRGVLPSIITGHDAIPIVWAVGVRKL</sequence>
<feature type="compositionally biased region" description="Basic and acidic residues" evidence="2">
    <location>
        <begin position="227"/>
        <end position="243"/>
    </location>
</feature>
<name>A0AAF0YCG5_9TREE</name>
<dbReference type="Gene3D" id="3.40.50.150">
    <property type="entry name" value="Vaccinia Virus protein VP39"/>
    <property type="match status" value="1"/>
</dbReference>
<keyword evidence="1" id="KW-0808">Transferase</keyword>
<dbReference type="PANTHER" id="PTHR43861:SF3">
    <property type="entry name" value="PUTATIVE (AFU_ORTHOLOGUE AFUA_2G14390)-RELATED"/>
    <property type="match status" value="1"/>
</dbReference>
<dbReference type="GeneID" id="87808672"/>
<dbReference type="GO" id="GO:0016740">
    <property type="term" value="F:transferase activity"/>
    <property type="evidence" value="ECO:0007669"/>
    <property type="project" value="UniProtKB-KW"/>
</dbReference>
<feature type="region of interest" description="Disordered" evidence="2">
    <location>
        <begin position="225"/>
        <end position="252"/>
    </location>
</feature>
<accession>A0AAF0YCG5</accession>
<dbReference type="SUPFAM" id="SSF53335">
    <property type="entry name" value="S-adenosyl-L-methionine-dependent methyltransferases"/>
    <property type="match status" value="1"/>
</dbReference>
<dbReference type="EMBL" id="CP086717">
    <property type="protein sequence ID" value="WOO81931.1"/>
    <property type="molecule type" value="Genomic_DNA"/>
</dbReference>
<evidence type="ECO:0000256" key="2">
    <source>
        <dbReference type="SAM" id="MobiDB-lite"/>
    </source>
</evidence>
<dbReference type="InterPro" id="IPR029063">
    <property type="entry name" value="SAM-dependent_MTases_sf"/>
</dbReference>
<proteinExistence type="predicted"/>
<dbReference type="RefSeq" id="XP_062627963.1">
    <property type="nucleotide sequence ID" value="XM_062771979.1"/>
</dbReference>
<gene>
    <name evidence="3" type="ORF">LOC62_04G005443</name>
</gene>
<organism evidence="3 4">
    <name type="scientific">Vanrija pseudolonga</name>
    <dbReference type="NCBI Taxonomy" id="143232"/>
    <lineage>
        <taxon>Eukaryota</taxon>
        <taxon>Fungi</taxon>
        <taxon>Dikarya</taxon>
        <taxon>Basidiomycota</taxon>
        <taxon>Agaricomycotina</taxon>
        <taxon>Tremellomycetes</taxon>
        <taxon>Trichosporonales</taxon>
        <taxon>Trichosporonaceae</taxon>
        <taxon>Vanrija</taxon>
    </lineage>
</organism>
<dbReference type="PANTHER" id="PTHR43861">
    <property type="entry name" value="TRANS-ACONITATE 2-METHYLTRANSFERASE-RELATED"/>
    <property type="match status" value="1"/>
</dbReference>
<evidence type="ECO:0000256" key="1">
    <source>
        <dbReference type="ARBA" id="ARBA00022679"/>
    </source>
</evidence>
<dbReference type="Proteomes" id="UP000827549">
    <property type="component" value="Chromosome 4"/>
</dbReference>
<reference evidence="3" key="1">
    <citation type="submission" date="2023-10" db="EMBL/GenBank/DDBJ databases">
        <authorList>
            <person name="Noh H."/>
        </authorList>
    </citation>
    <scope>NUCLEOTIDE SEQUENCE</scope>
    <source>
        <strain evidence="3">DUCC4014</strain>
    </source>
</reference>
<keyword evidence="4" id="KW-1185">Reference proteome</keyword>